<dbReference type="Proteomes" id="UP000605013">
    <property type="component" value="Unassembled WGS sequence"/>
</dbReference>
<dbReference type="EMBL" id="JAEMEF010000003">
    <property type="protein sequence ID" value="MBL7559222.1"/>
    <property type="molecule type" value="Genomic_DNA"/>
</dbReference>
<sequence>MKKTLLILLTVTLITSCNNETLEGFELADNTTSNNVQLTNYTFDVDTEIIFFGPVNINTDFSFNTNNKVSTLDVETIFSNVPFYTSGIINRDSSGKILNAQSFEGDTPISQTSITYSTGSNISQINFNDLTDDTEDYTYNFTISGNSITKTQDGNPVTTVYTTDNLGRLITKESFEDGESIQIENLVYDTNGNCISVITSGELNNNTIYGYDTFTNPLKDGFSDQYWLTILDDDYEAEAGPAIVQFHSTNNWINVSSEATTVNFTMTYDTENRILSRSGTFTNEGIEATHNENFNYVN</sequence>
<evidence type="ECO:0000313" key="2">
    <source>
        <dbReference type="Proteomes" id="UP000605013"/>
    </source>
</evidence>
<protein>
    <recommendedName>
        <fullName evidence="3">YD repeat-containing protein</fullName>
    </recommendedName>
</protein>
<dbReference type="Gene3D" id="2.180.10.10">
    <property type="entry name" value="RHS repeat-associated core"/>
    <property type="match status" value="1"/>
</dbReference>
<name>A0ABS1WJC7_9FLAO</name>
<proteinExistence type="predicted"/>
<organism evidence="1 2">
    <name type="scientific">Olleya sediminilitoris</name>
    <dbReference type="NCBI Taxonomy" id="2795739"/>
    <lineage>
        <taxon>Bacteria</taxon>
        <taxon>Pseudomonadati</taxon>
        <taxon>Bacteroidota</taxon>
        <taxon>Flavobacteriia</taxon>
        <taxon>Flavobacteriales</taxon>
        <taxon>Flavobacteriaceae</taxon>
    </lineage>
</organism>
<comment type="caution">
    <text evidence="1">The sequence shown here is derived from an EMBL/GenBank/DDBJ whole genome shotgun (WGS) entry which is preliminary data.</text>
</comment>
<dbReference type="PROSITE" id="PS51257">
    <property type="entry name" value="PROKAR_LIPOPROTEIN"/>
    <property type="match status" value="1"/>
</dbReference>
<accession>A0ABS1WJC7</accession>
<evidence type="ECO:0000313" key="1">
    <source>
        <dbReference type="EMBL" id="MBL7559222.1"/>
    </source>
</evidence>
<dbReference type="RefSeq" id="WP_202999414.1">
    <property type="nucleotide sequence ID" value="NZ_JAEMEF010000003.1"/>
</dbReference>
<reference evidence="1 2" key="1">
    <citation type="submission" date="2020-12" db="EMBL/GenBank/DDBJ databases">
        <title>Olleya sediminilitoris sp. nov., isolated from a tidal flat.</title>
        <authorList>
            <person name="Park S."/>
            <person name="Yoon J.-H."/>
        </authorList>
    </citation>
    <scope>NUCLEOTIDE SEQUENCE [LARGE SCALE GENOMIC DNA]</scope>
    <source>
        <strain evidence="1 2">YSTF-M6</strain>
    </source>
</reference>
<evidence type="ECO:0008006" key="3">
    <source>
        <dbReference type="Google" id="ProtNLM"/>
    </source>
</evidence>
<gene>
    <name evidence="1" type="ORF">JAO71_05330</name>
</gene>
<keyword evidence="2" id="KW-1185">Reference proteome</keyword>